<keyword evidence="5" id="KW-1185">Reference proteome</keyword>
<proteinExistence type="predicted"/>
<feature type="domain" description="Solute-binding protein family 5" evidence="2">
    <location>
        <begin position="171"/>
        <end position="470"/>
    </location>
</feature>
<sequence length="573" mass="67595">MKNLDYFELRSLLYSNEKENIVHFSMEKLAEKWYYSKQNVKKKLKKYEEKNLLKYIPGKGRGNVSTIIFIKDFHSEINEILTSCIENNDIKFALQLSQLSIPQEWFSPFLEKIQTLFSSENEYGNNIIRFIINRKITALDPNTICLQFEASLIKQISNTLVDYSEEGDIFTPSVALNWSHNEEFTTWKFFIRKNIYFHDEKKVTGSDILFSFNEALRSSTGKWLLNNLENMYCESEFTVHFNFKKPEPAFLKLVTHYSLVIRPAFSNSKYFIGCGPFKLVENKNNYVYLKSFSKYFKETPLIDGIEFWLINSNFKKWLIIPQKKNLNNTINPIGVPRSGVSYLIFNKKKKNSMDHFLTNTLKTIFNVSDFVSEMHNNKVLVAHSYFYKNSETKKKASVLLEKEIIKTVNLPNHSNKTLKLAVYNHPRLIREALWFKKKAGIYNINLEIITYSFNDDYFSKKITFDADMALATDIPVTDIELGYFDFLLNKTLIFQKFVSKNHLSFIYSLTARYRQTQSLNHKVTLINEIENYINQENLLIYLYHPLKYYNIHSFINGVEFDSNGNIILNKLWW</sequence>
<dbReference type="Gene3D" id="3.40.190.10">
    <property type="entry name" value="Periplasmic binding protein-like II"/>
    <property type="match status" value="2"/>
</dbReference>
<dbReference type="RefSeq" id="WP_185348676.1">
    <property type="nucleotide sequence ID" value="NZ_JAASTU010000026.1"/>
</dbReference>
<dbReference type="Pfam" id="PF12793">
    <property type="entry name" value="SgrR_N"/>
    <property type="match status" value="1"/>
</dbReference>
<dbReference type="EMBL" id="JAASUB010000021">
    <property type="protein sequence ID" value="MBC1511045.1"/>
    <property type="molecule type" value="Genomic_DNA"/>
</dbReference>
<evidence type="ECO:0000259" key="3">
    <source>
        <dbReference type="Pfam" id="PF12793"/>
    </source>
</evidence>
<reference evidence="4 5" key="1">
    <citation type="submission" date="2020-03" db="EMBL/GenBank/DDBJ databases">
        <title>Soil Listeria distribution.</title>
        <authorList>
            <person name="Liao J."/>
            <person name="Wiedmann M."/>
        </authorList>
    </citation>
    <scope>NUCLEOTIDE SEQUENCE [LARGE SCALE GENOMIC DNA]</scope>
    <source>
        <strain evidence="4 5">FSL L7-1515</strain>
    </source>
</reference>
<protein>
    <recommendedName>
        <fullName evidence="6">ABC transporter substrate-binding protein</fullName>
    </recommendedName>
</protein>
<evidence type="ECO:0000259" key="2">
    <source>
        <dbReference type="Pfam" id="PF00496"/>
    </source>
</evidence>
<feature type="domain" description="Transcriptional regulator SgrR N-terminal HTH" evidence="3">
    <location>
        <begin position="13"/>
        <end position="98"/>
    </location>
</feature>
<dbReference type="InterPro" id="IPR025370">
    <property type="entry name" value="SgrR_HTH_N"/>
</dbReference>
<evidence type="ECO:0000256" key="1">
    <source>
        <dbReference type="ARBA" id="ARBA00023125"/>
    </source>
</evidence>
<organism evidence="4 5">
    <name type="scientific">Listeria immobilis</name>
    <dbReference type="NCBI Taxonomy" id="2713502"/>
    <lineage>
        <taxon>Bacteria</taxon>
        <taxon>Bacillati</taxon>
        <taxon>Bacillota</taxon>
        <taxon>Bacilli</taxon>
        <taxon>Bacillales</taxon>
        <taxon>Listeriaceae</taxon>
        <taxon>Listeria</taxon>
    </lineage>
</organism>
<dbReference type="InterPro" id="IPR000914">
    <property type="entry name" value="SBP_5_dom"/>
</dbReference>
<gene>
    <name evidence="4" type="ORF">HCJ59_14255</name>
</gene>
<keyword evidence="1" id="KW-0238">DNA-binding</keyword>
<dbReference type="PANTHER" id="PTHR30290:SF72">
    <property type="entry name" value="HTH-TYPE TRANSCRIPTIONAL REGULATOR SGRR"/>
    <property type="match status" value="1"/>
</dbReference>
<dbReference type="InterPro" id="IPR039424">
    <property type="entry name" value="SBP_5"/>
</dbReference>
<name>A0ABR6SZE2_9LIST</name>
<dbReference type="Gene3D" id="3.10.105.10">
    <property type="entry name" value="Dipeptide-binding Protein, Domain 3"/>
    <property type="match status" value="1"/>
</dbReference>
<evidence type="ECO:0000313" key="4">
    <source>
        <dbReference type="EMBL" id="MBC1511045.1"/>
    </source>
</evidence>
<dbReference type="Proteomes" id="UP000587800">
    <property type="component" value="Unassembled WGS sequence"/>
</dbReference>
<dbReference type="Pfam" id="PF00496">
    <property type="entry name" value="SBP_bac_5"/>
    <property type="match status" value="1"/>
</dbReference>
<dbReference type="SUPFAM" id="SSF53850">
    <property type="entry name" value="Periplasmic binding protein-like II"/>
    <property type="match status" value="1"/>
</dbReference>
<evidence type="ECO:0000313" key="5">
    <source>
        <dbReference type="Proteomes" id="UP000587800"/>
    </source>
</evidence>
<evidence type="ECO:0008006" key="6">
    <source>
        <dbReference type="Google" id="ProtNLM"/>
    </source>
</evidence>
<comment type="caution">
    <text evidence="4">The sequence shown here is derived from an EMBL/GenBank/DDBJ whole genome shotgun (WGS) entry which is preliminary data.</text>
</comment>
<dbReference type="PANTHER" id="PTHR30290">
    <property type="entry name" value="PERIPLASMIC BINDING COMPONENT OF ABC TRANSPORTER"/>
    <property type="match status" value="1"/>
</dbReference>
<accession>A0ABR6SZE2</accession>